<dbReference type="CDD" id="cd07185">
    <property type="entry name" value="OmpA_C-like"/>
    <property type="match status" value="1"/>
</dbReference>
<dbReference type="GO" id="GO:0015288">
    <property type="term" value="F:porin activity"/>
    <property type="evidence" value="ECO:0007669"/>
    <property type="project" value="TreeGrafter"/>
</dbReference>
<evidence type="ECO:0000256" key="1">
    <source>
        <dbReference type="ARBA" id="ARBA00004442"/>
    </source>
</evidence>
<dbReference type="InterPro" id="IPR051906">
    <property type="entry name" value="TolC-like"/>
</dbReference>
<feature type="domain" description="OmpA-like" evidence="9">
    <location>
        <begin position="464"/>
        <end position="582"/>
    </location>
</feature>
<dbReference type="InterPro" id="IPR006690">
    <property type="entry name" value="OMPA-like_CS"/>
</dbReference>
<comment type="similarity">
    <text evidence="2">Belongs to the outer membrane factor (OMF) (TC 1.B.17) family.</text>
</comment>
<gene>
    <name evidence="10" type="ORF">NFC81_03195</name>
</gene>
<keyword evidence="5" id="KW-0812">Transmembrane</keyword>
<dbReference type="PANTHER" id="PTHR30026">
    <property type="entry name" value="OUTER MEMBRANE PROTEIN TOLC"/>
    <property type="match status" value="1"/>
</dbReference>
<protein>
    <submittedName>
        <fullName evidence="10">TolC family protein</fullName>
    </submittedName>
</protein>
<evidence type="ECO:0000259" key="9">
    <source>
        <dbReference type="PROSITE" id="PS51123"/>
    </source>
</evidence>
<keyword evidence="6 8" id="KW-0472">Membrane</keyword>
<dbReference type="InterPro" id="IPR003423">
    <property type="entry name" value="OMP_efflux"/>
</dbReference>
<dbReference type="PROSITE" id="PS51123">
    <property type="entry name" value="OMPA_2"/>
    <property type="match status" value="1"/>
</dbReference>
<accession>A0AB38YHY3</accession>
<sequence>MAVAESVQRALEFHPDVRVKMHGLAAAMSDRREAWGSYLPTVDFNTSAGIELQTNDDRDLYDIFSGDLTVTQMLYRGFRTRNEVERLGHIGVVRYFELLESVNRVTYETVVAYEDVIRTRRLLALAEESRELNRRVREQIESRVNSGAAPRVELEQMNGRLALAESNLLVETANLHDAIVRYRRLTGQMPGENMPVSFFDPKIVPDDIRGALHKAYQSNPRFQSAVANVSVAASAADVQRASFHPEVFLRARQNVGRNQGGFDSRVEDFGGRTGVEVVLSYNLYRGGADAAALSGALDRVEASRDRREDACLDLRQQTQVQFNDQQRLRDQLASLRQHRSSADYVRLAYRDQFDIGQRSLMEVLDIETEYLDASKALVNGEHDYNIAVAGTLNSMGTLMPELGVMARTLPTLDALGLTPPGSDSPVMCTQLDPMDAMAFMPAAQTEFELPDFTTQDMPPAEPVVVVPALVLTSTTSFDMGSVTLSAAGREFLGQLAQQINTMSEIESVTISGYTDSTGPDRVNREISQARADAAREYLSSLGVAADVITAIGYGPDSPVADNSTPEGRAANRRIVVEVRGRD</sequence>
<dbReference type="GO" id="GO:0015562">
    <property type="term" value="F:efflux transmembrane transporter activity"/>
    <property type="evidence" value="ECO:0007669"/>
    <property type="project" value="InterPro"/>
</dbReference>
<evidence type="ECO:0000256" key="5">
    <source>
        <dbReference type="ARBA" id="ARBA00022692"/>
    </source>
</evidence>
<comment type="subcellular location">
    <subcellularLocation>
        <location evidence="1">Cell outer membrane</location>
    </subcellularLocation>
</comment>
<dbReference type="EMBL" id="CP101717">
    <property type="protein sequence ID" value="WLD58810.1"/>
    <property type="molecule type" value="Genomic_DNA"/>
</dbReference>
<dbReference type="PRINTS" id="PR01023">
    <property type="entry name" value="NAFLGMOTY"/>
</dbReference>
<dbReference type="GO" id="GO:0009279">
    <property type="term" value="C:cell outer membrane"/>
    <property type="evidence" value="ECO:0007669"/>
    <property type="project" value="UniProtKB-SubCell"/>
</dbReference>
<dbReference type="InterPro" id="IPR006664">
    <property type="entry name" value="OMP_bac"/>
</dbReference>
<proteinExistence type="inferred from homology"/>
<organism evidence="10">
    <name type="scientific">Salinispirillum sp. LH 10-3-1</name>
    <dbReference type="NCBI Taxonomy" id="2952525"/>
    <lineage>
        <taxon>Bacteria</taxon>
        <taxon>Pseudomonadati</taxon>
        <taxon>Pseudomonadota</taxon>
        <taxon>Gammaproteobacteria</taxon>
        <taxon>Oceanospirillales</taxon>
        <taxon>Saccharospirillaceae</taxon>
        <taxon>Salinispirillum</taxon>
    </lineage>
</organism>
<dbReference type="Pfam" id="PF00691">
    <property type="entry name" value="OmpA"/>
    <property type="match status" value="1"/>
</dbReference>
<dbReference type="Gene3D" id="3.30.1330.60">
    <property type="entry name" value="OmpA-like domain"/>
    <property type="match status" value="1"/>
</dbReference>
<keyword evidence="4" id="KW-1134">Transmembrane beta strand</keyword>
<evidence type="ECO:0000256" key="4">
    <source>
        <dbReference type="ARBA" id="ARBA00022452"/>
    </source>
</evidence>
<dbReference type="PRINTS" id="PR01021">
    <property type="entry name" value="OMPADOMAIN"/>
</dbReference>
<keyword evidence="3" id="KW-0813">Transport</keyword>
<dbReference type="InterPro" id="IPR006665">
    <property type="entry name" value="OmpA-like"/>
</dbReference>
<reference evidence="10" key="1">
    <citation type="submission" date="2022-07" db="EMBL/GenBank/DDBJ databases">
        <title>Complete genome sequence of Salinispirillum sp. LH10-3-1 capable of multiple carbohydrate inversion isolated from a soda lake.</title>
        <authorList>
            <person name="Liu J."/>
            <person name="Zhai Y."/>
            <person name="Zhang H."/>
            <person name="Yang H."/>
            <person name="Qu J."/>
            <person name="Li J."/>
        </authorList>
    </citation>
    <scope>NUCLEOTIDE SEQUENCE</scope>
    <source>
        <strain evidence="10">LH 10-3-1</strain>
    </source>
</reference>
<evidence type="ECO:0000256" key="6">
    <source>
        <dbReference type="ARBA" id="ARBA00023136"/>
    </source>
</evidence>
<dbReference type="PANTHER" id="PTHR30026:SF22">
    <property type="entry name" value="OUTER MEMBRANE EFFLUX PROTEIN"/>
    <property type="match status" value="1"/>
</dbReference>
<evidence type="ECO:0000256" key="7">
    <source>
        <dbReference type="ARBA" id="ARBA00023237"/>
    </source>
</evidence>
<dbReference type="InterPro" id="IPR036737">
    <property type="entry name" value="OmpA-like_sf"/>
</dbReference>
<dbReference type="Pfam" id="PF02321">
    <property type="entry name" value="OEP"/>
    <property type="match status" value="2"/>
</dbReference>
<dbReference type="Gene3D" id="1.20.1600.10">
    <property type="entry name" value="Outer membrane efflux proteins (OEP)"/>
    <property type="match status" value="1"/>
</dbReference>
<dbReference type="SUPFAM" id="SSF103088">
    <property type="entry name" value="OmpA-like"/>
    <property type="match status" value="1"/>
</dbReference>
<name>A0AB38YHY3_9GAMM</name>
<evidence type="ECO:0000256" key="2">
    <source>
        <dbReference type="ARBA" id="ARBA00007613"/>
    </source>
</evidence>
<dbReference type="PROSITE" id="PS01068">
    <property type="entry name" value="OMPA_1"/>
    <property type="match status" value="1"/>
</dbReference>
<keyword evidence="7" id="KW-0998">Cell outer membrane</keyword>
<evidence type="ECO:0000256" key="8">
    <source>
        <dbReference type="PROSITE-ProRule" id="PRU00473"/>
    </source>
</evidence>
<dbReference type="RefSeq" id="WP_304996096.1">
    <property type="nucleotide sequence ID" value="NZ_CP101717.1"/>
</dbReference>
<dbReference type="AlphaFoldDB" id="A0AB38YHY3"/>
<dbReference type="GO" id="GO:1990281">
    <property type="term" value="C:efflux pump complex"/>
    <property type="evidence" value="ECO:0007669"/>
    <property type="project" value="TreeGrafter"/>
</dbReference>
<evidence type="ECO:0000256" key="3">
    <source>
        <dbReference type="ARBA" id="ARBA00022448"/>
    </source>
</evidence>
<evidence type="ECO:0000313" key="10">
    <source>
        <dbReference type="EMBL" id="WLD58810.1"/>
    </source>
</evidence>
<dbReference type="SUPFAM" id="SSF56954">
    <property type="entry name" value="Outer membrane efflux proteins (OEP)"/>
    <property type="match status" value="1"/>
</dbReference>